<evidence type="ECO:0000256" key="1">
    <source>
        <dbReference type="ARBA" id="ARBA00007074"/>
    </source>
</evidence>
<evidence type="ECO:0000259" key="5">
    <source>
        <dbReference type="PROSITE" id="PS51935"/>
    </source>
</evidence>
<accession>A0A4R6FXY9</accession>
<keyword evidence="2" id="KW-0645">Protease</keyword>
<dbReference type="Gene3D" id="3.90.1720.10">
    <property type="entry name" value="endopeptidase domain like (from Nostoc punctiforme)"/>
    <property type="match status" value="1"/>
</dbReference>
<dbReference type="InterPro" id="IPR000064">
    <property type="entry name" value="NLP_P60_dom"/>
</dbReference>
<evidence type="ECO:0000256" key="3">
    <source>
        <dbReference type="ARBA" id="ARBA00022801"/>
    </source>
</evidence>
<sequence length="256" mass="26571">MRLADRVFAPHYAAPIAHVVTARGPLYADKQCSDILSECLIGERFDVLEIVGDVCWGINCVDGAVGYIYRSQLGAAAKCPLIVTALQTAVRAKPATGAAALDTLPMGTRLPAADASGWIPLGKGFVSAEDAAPCPVSKSGDFVAIVEALLGVPFVPGGRSGAGVSHDGLIFLSLMMAGIVAPRFADLQAESLGDEAQGSERRGDLLFFDGHAAIALDSDHAIHCDPVRGAVVREPIAGLSGPDRFGPVTARRRVTA</sequence>
<keyword evidence="4" id="KW-0788">Thiol protease</keyword>
<comment type="caution">
    <text evidence="6">The sequence shown here is derived from an EMBL/GenBank/DDBJ whole genome shotgun (WGS) entry which is preliminary data.</text>
</comment>
<comment type="similarity">
    <text evidence="1">Belongs to the peptidase C40 family.</text>
</comment>
<protein>
    <submittedName>
        <fullName evidence="6">Cell wall-associated NlpC family hydrolase</fullName>
    </submittedName>
</protein>
<organism evidence="6 7">
    <name type="scientific">Stakelama pacifica</name>
    <dbReference type="NCBI Taxonomy" id="517720"/>
    <lineage>
        <taxon>Bacteria</taxon>
        <taxon>Pseudomonadati</taxon>
        <taxon>Pseudomonadota</taxon>
        <taxon>Alphaproteobacteria</taxon>
        <taxon>Sphingomonadales</taxon>
        <taxon>Sphingomonadaceae</taxon>
        <taxon>Stakelama</taxon>
    </lineage>
</organism>
<feature type="domain" description="NlpC/P60" evidence="5">
    <location>
        <begin position="136"/>
        <end position="255"/>
    </location>
</feature>
<name>A0A4R6FXY9_9SPHN</name>
<reference evidence="6 7" key="1">
    <citation type="submission" date="2019-03" db="EMBL/GenBank/DDBJ databases">
        <title>Genomic Encyclopedia of Type Strains, Phase IV (KMG-IV): sequencing the most valuable type-strain genomes for metagenomic binning, comparative biology and taxonomic classification.</title>
        <authorList>
            <person name="Goeker M."/>
        </authorList>
    </citation>
    <scope>NUCLEOTIDE SEQUENCE [LARGE SCALE GENOMIC DNA]</scope>
    <source>
        <strain evidence="6 7">DSM 25059</strain>
    </source>
</reference>
<evidence type="ECO:0000313" key="6">
    <source>
        <dbReference type="EMBL" id="TDN86812.1"/>
    </source>
</evidence>
<dbReference type="GO" id="GO:0008234">
    <property type="term" value="F:cysteine-type peptidase activity"/>
    <property type="evidence" value="ECO:0007669"/>
    <property type="project" value="UniProtKB-KW"/>
</dbReference>
<evidence type="ECO:0000313" key="7">
    <source>
        <dbReference type="Proteomes" id="UP000295493"/>
    </source>
</evidence>
<dbReference type="InterPro" id="IPR041382">
    <property type="entry name" value="SH3_16"/>
</dbReference>
<keyword evidence="7" id="KW-1185">Reference proteome</keyword>
<dbReference type="Proteomes" id="UP000295493">
    <property type="component" value="Unassembled WGS sequence"/>
</dbReference>
<proteinExistence type="inferred from homology"/>
<dbReference type="PROSITE" id="PS51935">
    <property type="entry name" value="NLPC_P60"/>
    <property type="match status" value="1"/>
</dbReference>
<evidence type="ECO:0000256" key="2">
    <source>
        <dbReference type="ARBA" id="ARBA00022670"/>
    </source>
</evidence>
<gene>
    <name evidence="6" type="ORF">EV664_101389</name>
</gene>
<dbReference type="Pfam" id="PF18348">
    <property type="entry name" value="SH3_16"/>
    <property type="match status" value="1"/>
</dbReference>
<dbReference type="InterPro" id="IPR038765">
    <property type="entry name" value="Papain-like_cys_pep_sf"/>
</dbReference>
<dbReference type="GO" id="GO:0006508">
    <property type="term" value="P:proteolysis"/>
    <property type="evidence" value="ECO:0007669"/>
    <property type="project" value="UniProtKB-KW"/>
</dbReference>
<dbReference type="SUPFAM" id="SSF54001">
    <property type="entry name" value="Cysteine proteinases"/>
    <property type="match status" value="1"/>
</dbReference>
<dbReference type="EMBL" id="SNWD01000001">
    <property type="protein sequence ID" value="TDN86812.1"/>
    <property type="molecule type" value="Genomic_DNA"/>
</dbReference>
<dbReference type="Pfam" id="PF00877">
    <property type="entry name" value="NLPC_P60"/>
    <property type="match status" value="1"/>
</dbReference>
<keyword evidence="3 6" id="KW-0378">Hydrolase</keyword>
<dbReference type="AlphaFoldDB" id="A0A4R6FXY9"/>
<evidence type="ECO:0000256" key="4">
    <source>
        <dbReference type="ARBA" id="ARBA00022807"/>
    </source>
</evidence>